<accession>G8Y062</accession>
<dbReference type="GO" id="GO:0032040">
    <property type="term" value="C:small-subunit processome"/>
    <property type="evidence" value="ECO:0007669"/>
    <property type="project" value="UniProtKB-UniRule"/>
</dbReference>
<evidence type="ECO:0000256" key="3">
    <source>
        <dbReference type="ARBA" id="ARBA00008105"/>
    </source>
</evidence>
<evidence type="ECO:0000256" key="7">
    <source>
        <dbReference type="SAM" id="MobiDB-lite"/>
    </source>
</evidence>
<dbReference type="PANTHER" id="PTHR12838">
    <property type="entry name" value="U3 SMALL NUCLEOLAR RNA-ASSOCIATED PROTEIN 11"/>
    <property type="match status" value="1"/>
</dbReference>
<dbReference type="Proteomes" id="UP000005222">
    <property type="component" value="Chromosome N"/>
</dbReference>
<comment type="similarity">
    <text evidence="3 6">Belongs to the UTP11 family.</text>
</comment>
<evidence type="ECO:0000256" key="4">
    <source>
        <dbReference type="ARBA" id="ARBA00022552"/>
    </source>
</evidence>
<gene>
    <name evidence="8" type="primary">Piso0_005869</name>
    <name evidence="8" type="ORF">GNLVRS01_PISO0N24367g</name>
</gene>
<evidence type="ECO:0000256" key="2">
    <source>
        <dbReference type="ARBA" id="ARBA00004604"/>
    </source>
</evidence>
<evidence type="ECO:0000313" key="9">
    <source>
        <dbReference type="Proteomes" id="UP000005222"/>
    </source>
</evidence>
<dbReference type="PANTHER" id="PTHR12838:SF0">
    <property type="entry name" value="U3 SMALL NUCLEOLAR RNA-ASSOCIATED PROTEIN 11-RELATED"/>
    <property type="match status" value="1"/>
</dbReference>
<organism evidence="8 9">
    <name type="scientific">Pichia sorbitophila (strain ATCC MYA-4447 / BCRC 22081 / CBS 7064 / NBRC 10061 / NRRL Y-12695)</name>
    <name type="common">Hybrid yeast</name>
    <dbReference type="NCBI Taxonomy" id="559304"/>
    <lineage>
        <taxon>Eukaryota</taxon>
        <taxon>Fungi</taxon>
        <taxon>Dikarya</taxon>
        <taxon>Ascomycota</taxon>
        <taxon>Saccharomycotina</taxon>
        <taxon>Pichiomycetes</taxon>
        <taxon>Debaryomycetaceae</taxon>
        <taxon>Millerozyma</taxon>
    </lineage>
</organism>
<comment type="subcellular location">
    <subcellularLocation>
        <location evidence="2 6">Nucleus</location>
        <location evidence="2 6">Nucleolus</location>
    </subcellularLocation>
</comment>
<comment type="function">
    <text evidence="1 6">Involved in nucleolar processing of pre-18S ribosomal RNA.</text>
</comment>
<feature type="region of interest" description="Disordered" evidence="7">
    <location>
        <begin position="169"/>
        <end position="190"/>
    </location>
</feature>
<dbReference type="FunCoup" id="G8Y062">
    <property type="interactions" value="1209"/>
</dbReference>
<dbReference type="OMA" id="DLKYVVM"/>
<dbReference type="eggNOG" id="KOG3237">
    <property type="taxonomic scope" value="Eukaryota"/>
</dbReference>
<evidence type="ECO:0000256" key="6">
    <source>
        <dbReference type="PIRNR" id="PIRNR015952"/>
    </source>
</evidence>
<dbReference type="EMBL" id="FO082046">
    <property type="protein sequence ID" value="CCE87321.1"/>
    <property type="molecule type" value="Genomic_DNA"/>
</dbReference>
<reference evidence="8 9" key="1">
    <citation type="journal article" date="2012" name="G3 (Bethesda)">
        <title>Pichia sorbitophila, an interspecies yeast hybrid reveals early steps of genome resolution following polyploidization.</title>
        <authorList>
            <person name="Leh Louis V."/>
            <person name="Despons L."/>
            <person name="Friedrich A."/>
            <person name="Martin T."/>
            <person name="Durrens P."/>
            <person name="Casaregola S."/>
            <person name="Neuveglise C."/>
            <person name="Fairhead C."/>
            <person name="Marck C."/>
            <person name="Cruz J.A."/>
            <person name="Straub M.L."/>
            <person name="Kugler V."/>
            <person name="Sacerdot C."/>
            <person name="Uzunov Z."/>
            <person name="Thierry A."/>
            <person name="Weiss S."/>
            <person name="Bleykasten C."/>
            <person name="De Montigny J."/>
            <person name="Jacques N."/>
            <person name="Jung P."/>
            <person name="Lemaire M."/>
            <person name="Mallet S."/>
            <person name="Morel G."/>
            <person name="Richard G.F."/>
            <person name="Sarkar A."/>
            <person name="Savel G."/>
            <person name="Schacherer J."/>
            <person name="Seret M.L."/>
            <person name="Talla E."/>
            <person name="Samson G."/>
            <person name="Jubin C."/>
            <person name="Poulain J."/>
            <person name="Vacherie B."/>
            <person name="Barbe V."/>
            <person name="Pelletier E."/>
            <person name="Sherman D.J."/>
            <person name="Westhof E."/>
            <person name="Weissenbach J."/>
            <person name="Baret P.V."/>
            <person name="Wincker P."/>
            <person name="Gaillardin C."/>
            <person name="Dujon B."/>
            <person name="Souciet J.L."/>
        </authorList>
    </citation>
    <scope>NUCLEOTIDE SEQUENCE [LARGE SCALE GENOMIC DNA]</scope>
    <source>
        <strain evidence="9">ATCC MYA-4447 / BCRC 22081 / CBS 7064 / NBRC 10061 / NRRL Y-12695</strain>
    </source>
</reference>
<dbReference type="GO" id="GO:0006364">
    <property type="term" value="P:rRNA processing"/>
    <property type="evidence" value="ECO:0007669"/>
    <property type="project" value="UniProtKB-UniRule"/>
</dbReference>
<feature type="region of interest" description="Disordered" evidence="7">
    <location>
        <begin position="1"/>
        <end position="23"/>
    </location>
</feature>
<dbReference type="AlphaFoldDB" id="G8Y062"/>
<protein>
    <recommendedName>
        <fullName evidence="6">U3 small nucleolar RNA-associated protein 11</fullName>
        <shortName evidence="6">U3 snoRNA-associated protein 11</shortName>
    </recommendedName>
</protein>
<dbReference type="InParanoid" id="G8Y062"/>
<name>G8Y062_PICSO</name>
<dbReference type="Pfam" id="PF03998">
    <property type="entry name" value="Utp11"/>
    <property type="match status" value="1"/>
</dbReference>
<keyword evidence="5 6" id="KW-0539">Nucleus</keyword>
<feature type="region of interest" description="Disordered" evidence="7">
    <location>
        <begin position="223"/>
        <end position="249"/>
    </location>
</feature>
<dbReference type="OrthoDB" id="29058at2759"/>
<evidence type="ECO:0000313" key="8">
    <source>
        <dbReference type="EMBL" id="CCE87321.1"/>
    </source>
</evidence>
<feature type="compositionally biased region" description="Basic residues" evidence="7">
    <location>
        <begin position="240"/>
        <end position="249"/>
    </location>
</feature>
<proteinExistence type="inferred from homology"/>
<comment type="subunit">
    <text evidence="6">Component of the ribosomal small subunit (SSU) processome.</text>
</comment>
<evidence type="ECO:0000256" key="1">
    <source>
        <dbReference type="ARBA" id="ARBA00004099"/>
    </source>
</evidence>
<dbReference type="HOGENOM" id="CLU_061887_0_2_1"/>
<dbReference type="InterPro" id="IPR007144">
    <property type="entry name" value="SSU_processome_Utp11"/>
</dbReference>
<sequence length="249" mass="29600">MAKLVHNVQKKQHRERSQVSERSRFGLLEKKKDYRLRAADYHKKQAAIKALKNKASNYNPDEYYHSMTKKKTDDKGVLISDRGDDALSVQQVKLLKTQDANYVRTMRLRELQKISKDKNSLDFKSEGKHTVFVDSVEGQKEFRPETYFKTDKSLLKRRENRLPIDVLENKDNVLRNDESGKDERSKQKEQLNKLKQFKLLKGRLERESQLRQVEERMELTKELMKKGSKKKIKDADGKVKYKWKNERKK</sequence>
<evidence type="ECO:0000256" key="5">
    <source>
        <dbReference type="ARBA" id="ARBA00023242"/>
    </source>
</evidence>
<dbReference type="STRING" id="559304.G8Y062"/>
<keyword evidence="9" id="KW-1185">Reference proteome</keyword>
<keyword evidence="4 6" id="KW-0698">rRNA processing</keyword>
<dbReference type="PIRSF" id="PIRSF015952">
    <property type="entry name" value="U3snoRNP11"/>
    <property type="match status" value="1"/>
</dbReference>